<feature type="transmembrane region" description="Helical" evidence="2">
    <location>
        <begin position="50"/>
        <end position="77"/>
    </location>
</feature>
<feature type="transmembrane region" description="Helical" evidence="2">
    <location>
        <begin position="243"/>
        <end position="265"/>
    </location>
</feature>
<feature type="transmembrane region" description="Helical" evidence="2">
    <location>
        <begin position="20"/>
        <end position="38"/>
    </location>
</feature>
<dbReference type="EMBL" id="JAOQJL010000013">
    <property type="protein sequence ID" value="MCU6765372.1"/>
    <property type="molecule type" value="Genomic_DNA"/>
</dbReference>
<keyword evidence="2" id="KW-0472">Membrane</keyword>
<feature type="transmembrane region" description="Helical" evidence="2">
    <location>
        <begin position="89"/>
        <end position="107"/>
    </location>
</feature>
<keyword evidence="2" id="KW-0812">Transmembrane</keyword>
<accession>A0ABT2TTF1</accession>
<gene>
    <name evidence="3" type="ORF">OCV61_08085</name>
</gene>
<dbReference type="RefSeq" id="WP_158421402.1">
    <property type="nucleotide sequence ID" value="NZ_JAOQJL010000013.1"/>
</dbReference>
<keyword evidence="2" id="KW-1133">Transmembrane helix</keyword>
<evidence type="ECO:0008006" key="5">
    <source>
        <dbReference type="Google" id="ProtNLM"/>
    </source>
</evidence>
<feature type="region of interest" description="Disordered" evidence="1">
    <location>
        <begin position="305"/>
        <end position="360"/>
    </location>
</feature>
<reference evidence="3 4" key="1">
    <citation type="journal article" date="2021" name="ISME Commun">
        <title>Automated analysis of genomic sequences facilitates high-throughput and comprehensive description of bacteria.</title>
        <authorList>
            <person name="Hitch T.C.A."/>
        </authorList>
    </citation>
    <scope>NUCLEOTIDE SEQUENCE [LARGE SCALE GENOMIC DNA]</scope>
    <source>
        <strain evidence="3 4">Sanger_23</strain>
    </source>
</reference>
<comment type="caution">
    <text evidence="3">The sequence shown here is derived from an EMBL/GenBank/DDBJ whole genome shotgun (WGS) entry which is preliminary data.</text>
</comment>
<evidence type="ECO:0000256" key="1">
    <source>
        <dbReference type="SAM" id="MobiDB-lite"/>
    </source>
</evidence>
<sequence length="373" mass="41894">MTALLELKQKIKNLYGQYELYLLPVFKFVLAMLYFTWINENMGYMSQLNSMFVVLILALICSILPSVVTVYAGFILMILHSYALSLETAGFMLVLILVMVIFFLRFSGGQNTVMAFTPITFMFNVPAILPIGSGLMGNAVSAIPAGCSVVLFYFIRFIKRQSASLMNTDLEVADKLQLLADGLAQNWGMWITVVAFVLVVLVVYLIRTRAFDYAWRIAIVAGGVTYVLVMLGGSLFLNATVSMPALITCAVLSVVFAIILEFFVFGGDYSRTERLEYEDDEYFYYVKAVPKASVSTSERSIKKINGEPIREERRSEEKKAVSFTEPTQAVSDKPKKRRTAPAPTPRKAKPVSKEDDMDEIDFEKKLEESLKDL</sequence>
<keyword evidence="4" id="KW-1185">Reference proteome</keyword>
<name>A0ABT2TTF1_9FIRM</name>
<evidence type="ECO:0000313" key="4">
    <source>
        <dbReference type="Proteomes" id="UP001652409"/>
    </source>
</evidence>
<evidence type="ECO:0000313" key="3">
    <source>
        <dbReference type="EMBL" id="MCU6765372.1"/>
    </source>
</evidence>
<feature type="compositionally biased region" description="Basic and acidic residues" evidence="1">
    <location>
        <begin position="305"/>
        <end position="320"/>
    </location>
</feature>
<organism evidence="3 4">
    <name type="scientific">Blautia ammoniilytica</name>
    <dbReference type="NCBI Taxonomy" id="2981782"/>
    <lineage>
        <taxon>Bacteria</taxon>
        <taxon>Bacillati</taxon>
        <taxon>Bacillota</taxon>
        <taxon>Clostridia</taxon>
        <taxon>Lachnospirales</taxon>
        <taxon>Lachnospiraceae</taxon>
        <taxon>Blautia</taxon>
    </lineage>
</organism>
<protein>
    <recommendedName>
        <fullName evidence="5">ABC transporter permease</fullName>
    </recommendedName>
</protein>
<feature type="transmembrane region" description="Helical" evidence="2">
    <location>
        <begin position="113"/>
        <end position="132"/>
    </location>
</feature>
<evidence type="ECO:0000256" key="2">
    <source>
        <dbReference type="SAM" id="Phobius"/>
    </source>
</evidence>
<feature type="transmembrane region" description="Helical" evidence="2">
    <location>
        <begin position="139"/>
        <end position="158"/>
    </location>
</feature>
<proteinExistence type="predicted"/>
<feature type="transmembrane region" description="Helical" evidence="2">
    <location>
        <begin position="187"/>
        <end position="206"/>
    </location>
</feature>
<feature type="transmembrane region" description="Helical" evidence="2">
    <location>
        <begin position="213"/>
        <end position="237"/>
    </location>
</feature>
<dbReference type="Proteomes" id="UP001652409">
    <property type="component" value="Unassembled WGS sequence"/>
</dbReference>